<dbReference type="Proteomes" id="UP000694501">
    <property type="component" value="Unassembled WGS sequence"/>
</dbReference>
<organism evidence="2 3">
    <name type="scientific">Streptomyces tardus</name>
    <dbReference type="NCBI Taxonomy" id="2780544"/>
    <lineage>
        <taxon>Bacteria</taxon>
        <taxon>Bacillati</taxon>
        <taxon>Actinomycetota</taxon>
        <taxon>Actinomycetes</taxon>
        <taxon>Kitasatosporales</taxon>
        <taxon>Streptomycetaceae</taxon>
        <taxon>Streptomyces</taxon>
    </lineage>
</organism>
<reference evidence="2" key="1">
    <citation type="submission" date="2021-06" db="EMBL/GenBank/DDBJ databases">
        <title>Sequencing of actinobacteria type strains.</title>
        <authorList>
            <person name="Nguyen G.-S."/>
            <person name="Wentzel A."/>
        </authorList>
    </citation>
    <scope>NUCLEOTIDE SEQUENCE</scope>
    <source>
        <strain evidence="2">P38-E01</strain>
    </source>
</reference>
<comment type="caution">
    <text evidence="2">The sequence shown here is derived from an EMBL/GenBank/DDBJ whole genome shotgun (WGS) entry which is preliminary data.</text>
</comment>
<dbReference type="Pfam" id="PF01243">
    <property type="entry name" value="PNPOx_N"/>
    <property type="match status" value="1"/>
</dbReference>
<evidence type="ECO:0000259" key="1">
    <source>
        <dbReference type="Pfam" id="PF01243"/>
    </source>
</evidence>
<accession>A0A949JRW1</accession>
<dbReference type="SUPFAM" id="SSF50475">
    <property type="entry name" value="FMN-binding split barrel"/>
    <property type="match status" value="1"/>
</dbReference>
<evidence type="ECO:0000313" key="3">
    <source>
        <dbReference type="Proteomes" id="UP000694501"/>
    </source>
</evidence>
<dbReference type="InterPro" id="IPR011576">
    <property type="entry name" value="Pyridox_Oxase_N"/>
</dbReference>
<dbReference type="RefSeq" id="WP_211038492.1">
    <property type="nucleotide sequence ID" value="NZ_JAELVF020000001.1"/>
</dbReference>
<sequence>MAKNGKPPREASERKQDTLRRLDQDTDAWVATASPQGAPCMVPLSFVHHRGVLLMCTRSSTPTARNIGAGSAATIAVGPTRDVVLIKAEAELVPSTEMGGEVGDAFAAKLNWDPRDRPAWTFLRFTPHTLLAWREENELAERLLLSDGDWLV</sequence>
<gene>
    <name evidence="2" type="ORF">JGS22_015825</name>
</gene>
<keyword evidence="3" id="KW-1185">Reference proteome</keyword>
<feature type="domain" description="Pyridoxamine 5'-phosphate oxidase N-terminal" evidence="1">
    <location>
        <begin position="26"/>
        <end position="133"/>
    </location>
</feature>
<dbReference type="InterPro" id="IPR012349">
    <property type="entry name" value="Split_barrel_FMN-bd"/>
</dbReference>
<evidence type="ECO:0000313" key="2">
    <source>
        <dbReference type="EMBL" id="MBU7599035.1"/>
    </source>
</evidence>
<dbReference type="Gene3D" id="2.30.110.10">
    <property type="entry name" value="Electron Transport, Fmn-binding Protein, Chain A"/>
    <property type="match status" value="1"/>
</dbReference>
<dbReference type="AlphaFoldDB" id="A0A949JRW1"/>
<protein>
    <submittedName>
        <fullName evidence="2">Pyridoxamine 5'-phosphate oxidase family protein</fullName>
    </submittedName>
</protein>
<dbReference type="EMBL" id="JAELVF020000001">
    <property type="protein sequence ID" value="MBU7599035.1"/>
    <property type="molecule type" value="Genomic_DNA"/>
</dbReference>
<name>A0A949JRW1_9ACTN</name>
<proteinExistence type="predicted"/>